<name>A0ABU4S096_9GAMM</name>
<dbReference type="SMART" id="SM00871">
    <property type="entry name" value="AraC_E_bind"/>
    <property type="match status" value="1"/>
</dbReference>
<dbReference type="PROSITE" id="PS00041">
    <property type="entry name" value="HTH_ARAC_FAMILY_1"/>
    <property type="match status" value="1"/>
</dbReference>
<dbReference type="RefSeq" id="WP_302724133.1">
    <property type="nucleotide sequence ID" value="NZ_JAULRU010000731.1"/>
</dbReference>
<evidence type="ECO:0000313" key="6">
    <source>
        <dbReference type="Proteomes" id="UP001273505"/>
    </source>
</evidence>
<dbReference type="PANTHER" id="PTHR40055">
    <property type="entry name" value="TRANSCRIPTIONAL REGULATOR YGIV-RELATED"/>
    <property type="match status" value="1"/>
</dbReference>
<evidence type="ECO:0000256" key="3">
    <source>
        <dbReference type="ARBA" id="ARBA00023163"/>
    </source>
</evidence>
<dbReference type="PRINTS" id="PR00032">
    <property type="entry name" value="HTHARAC"/>
</dbReference>
<keyword evidence="3" id="KW-0804">Transcription</keyword>
<dbReference type="InterPro" id="IPR009057">
    <property type="entry name" value="Homeodomain-like_sf"/>
</dbReference>
<sequence length="286" mass="32266">MKKTITLASYRERVMRVVDYLWHHLEDDLDANQLSEIACFSSYHFQRIYREMMHETLRQTLKRLRLHRAACTLSRDSTPIADIAQQTGYGSAEAFTRAFTAYYGQTPSRFRTQRFSPDAPALSLPPLLKDYPMSYNVSIETVDVLSMGGMHHKGDYLAIGSTFDQLFALAQSHNLVDSNTRSFGVYFDDPGATEMRELRSMACITLSTAAAEHGLTAIEIGGGEHAVLTYTGPYSDLESVYAWFYGSWLPNSGREAREAPPAEEYINDPHDTPPAELITKIYLPLK</sequence>
<comment type="caution">
    <text evidence="5">The sequence shown here is derived from an EMBL/GenBank/DDBJ whole genome shotgun (WGS) entry which is preliminary data.</text>
</comment>
<dbReference type="Pfam" id="PF06445">
    <property type="entry name" value="GyrI-like"/>
    <property type="match status" value="1"/>
</dbReference>
<dbReference type="PANTHER" id="PTHR40055:SF1">
    <property type="entry name" value="TRANSCRIPTIONAL REGULATOR YGIV-RELATED"/>
    <property type="match status" value="1"/>
</dbReference>
<protein>
    <submittedName>
        <fullName evidence="5">AraC family transcriptional regulator</fullName>
    </submittedName>
</protein>
<keyword evidence="6" id="KW-1185">Reference proteome</keyword>
<dbReference type="Pfam" id="PF12833">
    <property type="entry name" value="HTH_18"/>
    <property type="match status" value="1"/>
</dbReference>
<keyword evidence="1" id="KW-0805">Transcription regulation</keyword>
<feature type="domain" description="HTH araC/xylS-type" evidence="4">
    <location>
        <begin position="15"/>
        <end position="113"/>
    </location>
</feature>
<dbReference type="InterPro" id="IPR018060">
    <property type="entry name" value="HTH_AraC"/>
</dbReference>
<dbReference type="Gene3D" id="1.10.10.60">
    <property type="entry name" value="Homeodomain-like"/>
    <property type="match status" value="2"/>
</dbReference>
<proteinExistence type="predicted"/>
<evidence type="ECO:0000259" key="4">
    <source>
        <dbReference type="PROSITE" id="PS01124"/>
    </source>
</evidence>
<dbReference type="InterPro" id="IPR029442">
    <property type="entry name" value="GyrI-like"/>
</dbReference>
<dbReference type="EMBL" id="JAXAFO010000006">
    <property type="protein sequence ID" value="MDX6848664.1"/>
    <property type="molecule type" value="Genomic_DNA"/>
</dbReference>
<evidence type="ECO:0000256" key="1">
    <source>
        <dbReference type="ARBA" id="ARBA00023015"/>
    </source>
</evidence>
<dbReference type="SMART" id="SM00342">
    <property type="entry name" value="HTH_ARAC"/>
    <property type="match status" value="1"/>
</dbReference>
<accession>A0ABU4S096</accession>
<dbReference type="SUPFAM" id="SSF55136">
    <property type="entry name" value="Probable bacterial effector-binding domain"/>
    <property type="match status" value="1"/>
</dbReference>
<keyword evidence="2" id="KW-0238">DNA-binding</keyword>
<organism evidence="5 6">
    <name type="scientific">Gilvimarinus gilvus</name>
    <dbReference type="NCBI Taxonomy" id="3058038"/>
    <lineage>
        <taxon>Bacteria</taxon>
        <taxon>Pseudomonadati</taxon>
        <taxon>Pseudomonadota</taxon>
        <taxon>Gammaproteobacteria</taxon>
        <taxon>Cellvibrionales</taxon>
        <taxon>Cellvibrionaceae</taxon>
        <taxon>Gilvimarinus</taxon>
    </lineage>
</organism>
<dbReference type="InterPro" id="IPR011256">
    <property type="entry name" value="Reg_factor_effector_dom_sf"/>
</dbReference>
<dbReference type="InterPro" id="IPR050908">
    <property type="entry name" value="SmbC-like"/>
</dbReference>
<reference evidence="5 6" key="1">
    <citation type="submission" date="2023-11" db="EMBL/GenBank/DDBJ databases">
        <title>Gilvimarinus fulvus sp. nov., isolated from the surface of Kelp.</title>
        <authorList>
            <person name="Sun Y.Y."/>
            <person name="Gong Y."/>
            <person name="Du Z.J."/>
        </authorList>
    </citation>
    <scope>NUCLEOTIDE SEQUENCE [LARGE SCALE GENOMIC DNA]</scope>
    <source>
        <strain evidence="5 6">SDUM040013</strain>
    </source>
</reference>
<dbReference type="InterPro" id="IPR010499">
    <property type="entry name" value="AraC_E-bd"/>
</dbReference>
<dbReference type="InterPro" id="IPR018062">
    <property type="entry name" value="HTH_AraC-typ_CS"/>
</dbReference>
<gene>
    <name evidence="5" type="ORF">SCD92_04785</name>
</gene>
<dbReference type="Gene3D" id="3.20.80.10">
    <property type="entry name" value="Regulatory factor, effector binding domain"/>
    <property type="match status" value="1"/>
</dbReference>
<evidence type="ECO:0000313" key="5">
    <source>
        <dbReference type="EMBL" id="MDX6848664.1"/>
    </source>
</evidence>
<dbReference type="PROSITE" id="PS01124">
    <property type="entry name" value="HTH_ARAC_FAMILY_2"/>
    <property type="match status" value="1"/>
</dbReference>
<evidence type="ECO:0000256" key="2">
    <source>
        <dbReference type="ARBA" id="ARBA00023125"/>
    </source>
</evidence>
<dbReference type="InterPro" id="IPR020449">
    <property type="entry name" value="Tscrpt_reg_AraC-type_HTH"/>
</dbReference>
<dbReference type="SUPFAM" id="SSF46689">
    <property type="entry name" value="Homeodomain-like"/>
    <property type="match status" value="2"/>
</dbReference>
<dbReference type="Proteomes" id="UP001273505">
    <property type="component" value="Unassembled WGS sequence"/>
</dbReference>